<evidence type="ECO:0000256" key="1">
    <source>
        <dbReference type="ARBA" id="ARBA00009589"/>
    </source>
</evidence>
<comment type="similarity">
    <text evidence="1">Belongs to the 5'(3')-deoxyribonucleotidase family.</text>
</comment>
<dbReference type="Pfam" id="PF05761">
    <property type="entry name" value="5_nucleotid"/>
    <property type="match status" value="1"/>
</dbReference>
<feature type="binding site" evidence="6">
    <location>
        <position position="400"/>
    </location>
    <ligand>
        <name>Mg(2+)</name>
        <dbReference type="ChEBI" id="CHEBI:18420"/>
    </ligand>
</feature>
<dbReference type="NCBIfam" id="TIGR02244">
    <property type="entry name" value="HAD-IG-Ncltidse"/>
    <property type="match status" value="1"/>
</dbReference>
<dbReference type="SUPFAM" id="SSF56784">
    <property type="entry name" value="HAD-like"/>
    <property type="match status" value="1"/>
</dbReference>
<feature type="active site" description="Proton donor" evidence="5">
    <location>
        <position position="119"/>
    </location>
</feature>
<proteinExistence type="inferred from homology"/>
<dbReference type="InterPro" id="IPR036412">
    <property type="entry name" value="HAD-like_sf"/>
</dbReference>
<evidence type="ECO:0008006" key="10">
    <source>
        <dbReference type="Google" id="ProtNLM"/>
    </source>
</evidence>
<accession>A0AAN7JBE6</accession>
<dbReference type="PANTHER" id="PTHR12103">
    <property type="entry name" value="5'-NUCLEOTIDASE DOMAIN-CONTAINING"/>
    <property type="match status" value="1"/>
</dbReference>
<evidence type="ECO:0000256" key="4">
    <source>
        <dbReference type="ARBA" id="ARBA00022842"/>
    </source>
</evidence>
<dbReference type="CDD" id="cd07522">
    <property type="entry name" value="HAD_cN-II"/>
    <property type="match status" value="1"/>
</dbReference>
<dbReference type="AlphaFoldDB" id="A0AAN7JBE6"/>
<dbReference type="Proteomes" id="UP001324115">
    <property type="component" value="Unassembled WGS sequence"/>
</dbReference>
<organism evidence="8 9">
    <name type="scientific">Quercus rubra</name>
    <name type="common">Northern red oak</name>
    <name type="synonym">Quercus borealis</name>
    <dbReference type="NCBI Taxonomy" id="3512"/>
    <lineage>
        <taxon>Eukaryota</taxon>
        <taxon>Viridiplantae</taxon>
        <taxon>Streptophyta</taxon>
        <taxon>Embryophyta</taxon>
        <taxon>Tracheophyta</taxon>
        <taxon>Spermatophyta</taxon>
        <taxon>Magnoliopsida</taxon>
        <taxon>eudicotyledons</taxon>
        <taxon>Gunneridae</taxon>
        <taxon>Pentapetalae</taxon>
        <taxon>rosids</taxon>
        <taxon>fabids</taxon>
        <taxon>Fagales</taxon>
        <taxon>Fagaceae</taxon>
        <taxon>Quercus</taxon>
    </lineage>
</organism>
<evidence type="ECO:0000256" key="7">
    <source>
        <dbReference type="SAM" id="Coils"/>
    </source>
</evidence>
<evidence type="ECO:0000313" key="9">
    <source>
        <dbReference type="Proteomes" id="UP001324115"/>
    </source>
</evidence>
<feature type="active site" description="Nucleophile" evidence="5">
    <location>
        <position position="117"/>
    </location>
</feature>
<dbReference type="InterPro" id="IPR008380">
    <property type="entry name" value="HAD-SF_hydro_IG_5-nucl"/>
</dbReference>
<dbReference type="Gene3D" id="3.40.50.1000">
    <property type="entry name" value="HAD superfamily/HAD-like"/>
    <property type="match status" value="1"/>
</dbReference>
<dbReference type="GO" id="GO:0008253">
    <property type="term" value="F:5'-nucleotidase activity"/>
    <property type="evidence" value="ECO:0007669"/>
    <property type="project" value="TreeGrafter"/>
</dbReference>
<keyword evidence="2 6" id="KW-0479">Metal-binding</keyword>
<evidence type="ECO:0000313" key="8">
    <source>
        <dbReference type="EMBL" id="KAK4604885.1"/>
    </source>
</evidence>
<dbReference type="PIRSF" id="PIRSF017434">
    <property type="entry name" value="Purine_5'-nucleotidase"/>
    <property type="match status" value="1"/>
</dbReference>
<comment type="cofactor">
    <cofactor evidence="6">
        <name>Mg(2+)</name>
        <dbReference type="ChEBI" id="CHEBI:18420"/>
    </cofactor>
    <text evidence="6">Binds 1 Mg(2+) ion per subunit.</text>
</comment>
<evidence type="ECO:0000256" key="2">
    <source>
        <dbReference type="ARBA" id="ARBA00022723"/>
    </source>
</evidence>
<protein>
    <recommendedName>
        <fullName evidence="10">5'-nucleotidase domain-containing protein DDB_G0275467</fullName>
    </recommendedName>
</protein>
<dbReference type="FunFam" id="3.40.50.1000:FF:000126">
    <property type="entry name" value="Cytosolic purine 5-nucleotidase"/>
    <property type="match status" value="1"/>
</dbReference>
<keyword evidence="7" id="KW-0175">Coiled coil</keyword>
<dbReference type="InterPro" id="IPR023214">
    <property type="entry name" value="HAD_sf"/>
</dbReference>
<feature type="binding site" evidence="6">
    <location>
        <position position="117"/>
    </location>
    <ligand>
        <name>Mg(2+)</name>
        <dbReference type="ChEBI" id="CHEBI:18420"/>
    </ligand>
</feature>
<keyword evidence="3" id="KW-0378">Hydrolase</keyword>
<feature type="coiled-coil region" evidence="7">
    <location>
        <begin position="462"/>
        <end position="489"/>
    </location>
</feature>
<dbReference type="GO" id="GO:0046872">
    <property type="term" value="F:metal ion binding"/>
    <property type="evidence" value="ECO:0007669"/>
    <property type="project" value="UniProtKB-KW"/>
</dbReference>
<feature type="binding site" evidence="6">
    <location>
        <position position="119"/>
    </location>
    <ligand>
        <name>GMP</name>
        <dbReference type="ChEBI" id="CHEBI:58115"/>
    </ligand>
</feature>
<evidence type="ECO:0000256" key="3">
    <source>
        <dbReference type="ARBA" id="ARBA00022801"/>
    </source>
</evidence>
<sequence length="554" mass="64396">MASLRRLFPLCSSSINRTLFSASGAREGFGGSFFRGYSVIASSEQTVLRPDDDCGQVAADSFITDDEIGKIRHEFDAARQCFHKVPKVLKGMPKMNPKGIYVNKNLRLDNIQVYGFDYDYTLAHYSANLQSLIYDLAKEHMVNELRYPEVCMKFKYDPTFPIRGLYYDRSKGCLLKLDFFGSIEPDGCYFGRRKLSRKEIEELYGTRHIGRDQARGLDGLMDFFCFSEACLIADVVQHFVDAKLEFDTSYIYEDVNRAIQHVHRSGFAHRGILADPHRYLVKNGELLRFLRMLREKGKKLFLLTNSPYYFVDGGMRFMLEDSLGYKDSWRELFDVVIAKAKKPEFYTSEHPFRCYDTEKDTLAYTKVDAFLPNKIYYHGCLKSFLQITKWNGPEVIYFGDHLFSDLRGPSKAGWRTAAIIHELESEIHIQNEDSYRFEQAKFHITQELLGKLHSTVAQSQRCEAYKSLFEELNKERQNARSMMKRMFNRSFGATFLTDTGQESAFAYHIHQYADVYTSKPENFLFYPPEAWLQSPFDIKIMPHHVKVPSTLFEN</sequence>
<evidence type="ECO:0000256" key="5">
    <source>
        <dbReference type="PIRSR" id="PIRSR017434-1"/>
    </source>
</evidence>
<keyword evidence="9" id="KW-1185">Reference proteome</keyword>
<dbReference type="PANTHER" id="PTHR12103:SF12">
    <property type="entry name" value="FI20020P1"/>
    <property type="match status" value="1"/>
</dbReference>
<dbReference type="EMBL" id="JAXUIC010000002">
    <property type="protein sequence ID" value="KAK4604885.1"/>
    <property type="molecule type" value="Genomic_DNA"/>
</dbReference>
<dbReference type="InterPro" id="IPR016695">
    <property type="entry name" value="Pur_nucleotidase"/>
</dbReference>
<keyword evidence="4 6" id="KW-0460">Magnesium</keyword>
<gene>
    <name evidence="8" type="ORF">RGQ29_013089</name>
</gene>
<reference evidence="8 9" key="1">
    <citation type="journal article" date="2023" name="G3 (Bethesda)">
        <title>A haplotype-resolved chromosome-scale genome for Quercus rubra L. provides insights into the genetics of adaptive traits for red oak species.</title>
        <authorList>
            <person name="Kapoor B."/>
            <person name="Jenkins J."/>
            <person name="Schmutz J."/>
            <person name="Zhebentyayeva T."/>
            <person name="Kuelheim C."/>
            <person name="Coggeshall M."/>
            <person name="Heim C."/>
            <person name="Lasky J.R."/>
            <person name="Leites L."/>
            <person name="Islam-Faridi N."/>
            <person name="Romero-Severson J."/>
            <person name="DeLeo V.L."/>
            <person name="Lucas S.M."/>
            <person name="Lazic D."/>
            <person name="Gailing O."/>
            <person name="Carlson J."/>
            <person name="Staton M."/>
        </authorList>
    </citation>
    <scope>NUCLEOTIDE SEQUENCE [LARGE SCALE GENOMIC DNA]</scope>
    <source>
        <strain evidence="8">Pseudo-F2</strain>
    </source>
</reference>
<evidence type="ECO:0000256" key="6">
    <source>
        <dbReference type="PIRSR" id="PIRSR017434-2"/>
    </source>
</evidence>
<name>A0AAN7JBE6_QUERU</name>
<comment type="caution">
    <text evidence="8">The sequence shown here is derived from an EMBL/GenBank/DDBJ whole genome shotgun (WGS) entry which is preliminary data.</text>
</comment>